<dbReference type="Proteomes" id="UP000309997">
    <property type="component" value="Unassembled WGS sequence"/>
</dbReference>
<proteinExistence type="predicted"/>
<name>A0ACC4BXF6_POPAL</name>
<dbReference type="EMBL" id="RCHU02000008">
    <property type="protein sequence ID" value="KAL3583106.1"/>
    <property type="molecule type" value="Genomic_DNA"/>
</dbReference>
<gene>
    <name evidence="1" type="ORF">D5086_017438</name>
</gene>
<reference evidence="1 2" key="1">
    <citation type="journal article" date="2024" name="Plant Biotechnol. J.">
        <title>Genome and CRISPR/Cas9 system of a widespread forest tree (Populus alba) in the world.</title>
        <authorList>
            <person name="Liu Y.J."/>
            <person name="Jiang P.F."/>
            <person name="Han X.M."/>
            <person name="Li X.Y."/>
            <person name="Wang H.M."/>
            <person name="Wang Y.J."/>
            <person name="Wang X.X."/>
            <person name="Zeng Q.Y."/>
        </authorList>
    </citation>
    <scope>NUCLEOTIDE SEQUENCE [LARGE SCALE GENOMIC DNA]</scope>
    <source>
        <strain evidence="2">cv. PAL-ZL1</strain>
    </source>
</reference>
<accession>A0ACC4BXF6</accession>
<keyword evidence="2" id="KW-1185">Reference proteome</keyword>
<comment type="caution">
    <text evidence="1">The sequence shown here is derived from an EMBL/GenBank/DDBJ whole genome shotgun (WGS) entry which is preliminary data.</text>
</comment>
<protein>
    <submittedName>
        <fullName evidence="1">Uncharacterized protein</fullName>
    </submittedName>
</protein>
<sequence>MVEPFVVPSSLISGIRVATLRLLHNTSGYGRISSIYPLSRIIFWLVGLASLVMMCSSLIWWALTLKLLVCSSDHPGELCVAAIRSFDENGLHYEMTIVVVAAFGWFFQLVTMMVFLAGAVSSGSVVACSLTTMEIMGLQKCCFSSLLNVHAGILRRMKLSIYYGWEGALLIGYFLYAGIASISAWMCPRLCMESMFAATLGW</sequence>
<evidence type="ECO:0000313" key="2">
    <source>
        <dbReference type="Proteomes" id="UP000309997"/>
    </source>
</evidence>
<organism evidence="1 2">
    <name type="scientific">Populus alba</name>
    <name type="common">White poplar</name>
    <dbReference type="NCBI Taxonomy" id="43335"/>
    <lineage>
        <taxon>Eukaryota</taxon>
        <taxon>Viridiplantae</taxon>
        <taxon>Streptophyta</taxon>
        <taxon>Embryophyta</taxon>
        <taxon>Tracheophyta</taxon>
        <taxon>Spermatophyta</taxon>
        <taxon>Magnoliopsida</taxon>
        <taxon>eudicotyledons</taxon>
        <taxon>Gunneridae</taxon>
        <taxon>Pentapetalae</taxon>
        <taxon>rosids</taxon>
        <taxon>fabids</taxon>
        <taxon>Malpighiales</taxon>
        <taxon>Salicaceae</taxon>
        <taxon>Saliceae</taxon>
        <taxon>Populus</taxon>
    </lineage>
</organism>
<evidence type="ECO:0000313" key="1">
    <source>
        <dbReference type="EMBL" id="KAL3583106.1"/>
    </source>
</evidence>